<comment type="caution">
    <text evidence="9">The sequence shown here is derived from an EMBL/GenBank/DDBJ whole genome shotgun (WGS) entry which is preliminary data.</text>
</comment>
<dbReference type="InterPro" id="IPR051393">
    <property type="entry name" value="ABC_transporter_permease"/>
</dbReference>
<dbReference type="SUPFAM" id="SSF161098">
    <property type="entry name" value="MetI-like"/>
    <property type="match status" value="1"/>
</dbReference>
<dbReference type="Pfam" id="PF00528">
    <property type="entry name" value="BPD_transp_1"/>
    <property type="match status" value="1"/>
</dbReference>
<dbReference type="RefSeq" id="WP_135478267.1">
    <property type="nucleotide sequence ID" value="NZ_LYXE01000050.1"/>
</dbReference>
<name>A0A2H3KXP4_9CHLR</name>
<organism evidence="9 10">
    <name type="scientific">Candidatus Chloroploca asiatica</name>
    <dbReference type="NCBI Taxonomy" id="1506545"/>
    <lineage>
        <taxon>Bacteria</taxon>
        <taxon>Bacillati</taxon>
        <taxon>Chloroflexota</taxon>
        <taxon>Chloroflexia</taxon>
        <taxon>Chloroflexales</taxon>
        <taxon>Chloroflexineae</taxon>
        <taxon>Oscillochloridaceae</taxon>
        <taxon>Candidatus Chloroploca</taxon>
    </lineage>
</organism>
<dbReference type="Gene3D" id="1.10.3720.10">
    <property type="entry name" value="MetI-like"/>
    <property type="match status" value="1"/>
</dbReference>
<sequence>MATTTARKPATTAGAALVIRLGAAWHALLAFGLVAAAWALLQARWVQRDGLRLYVAGLILLGAVASVIALVLLLRRDGRGRAISLGLNYIFGVGSLLSLLGVLGLYISLDEVAASFNRWVWLLLGVLVGFLIGSVGDRFTHAPTTQAAFHRAGGWVMGASAIILLLAMGLIQGVIGLLSGLGNPLALVLLSATVLFGLFFWLMLRPQIAVAFGAGERDAEAVSGFLFIAPNLLGFMLFFAGPLLFSLYLSFTNSDSFTAEFVGLRNYIEIFSLQFAQVPPGQRSGAVLSSGYIELVRLGDFVVGAKDRIFWIALWNTIVYCFWVTMLSVVPALLVATILNSKIPGMQFFRAIYFIPSIAGVVGVAVIWKWLYNSNIGFLNYGINQVLGLFNRLPFVEIAPVQIAWLASQQTALASIIIMAAWQLLGFNTILFLAGLQGIPGEIYEAATIDGASNLQRFRYMTLPLLAPTTFFVVTTTLITTLQVFSEPFVMTPPPGGGPNNSTMTAVLYLYQRGFNRFEQGYAAAVAWVVFLFIFAVTLVQFRLQRRYGDM</sequence>
<keyword evidence="2 7" id="KW-0813">Transport</keyword>
<feature type="domain" description="ABC transmembrane type-1" evidence="8">
    <location>
        <begin position="314"/>
        <end position="541"/>
    </location>
</feature>
<dbReference type="InterPro" id="IPR035906">
    <property type="entry name" value="MetI-like_sf"/>
</dbReference>
<feature type="transmembrane region" description="Helical" evidence="7">
    <location>
        <begin position="184"/>
        <end position="204"/>
    </location>
</feature>
<feature type="transmembrane region" description="Helical" evidence="7">
    <location>
        <begin position="86"/>
        <end position="107"/>
    </location>
</feature>
<feature type="transmembrane region" description="Helical" evidence="7">
    <location>
        <begin position="21"/>
        <end position="41"/>
    </location>
</feature>
<accession>A0A2H3KXP4</accession>
<comment type="similarity">
    <text evidence="7">Belongs to the binding-protein-dependent transport system permease family.</text>
</comment>
<proteinExistence type="inferred from homology"/>
<feature type="transmembrane region" description="Helical" evidence="7">
    <location>
        <begin position="309"/>
        <end position="339"/>
    </location>
</feature>
<evidence type="ECO:0000256" key="6">
    <source>
        <dbReference type="ARBA" id="ARBA00023136"/>
    </source>
</evidence>
<feature type="transmembrane region" description="Helical" evidence="7">
    <location>
        <begin position="119"/>
        <end position="140"/>
    </location>
</feature>
<dbReference type="OrthoDB" id="9809173at2"/>
<keyword evidence="6 7" id="KW-0472">Membrane</keyword>
<evidence type="ECO:0000256" key="5">
    <source>
        <dbReference type="ARBA" id="ARBA00022989"/>
    </source>
</evidence>
<evidence type="ECO:0000313" key="10">
    <source>
        <dbReference type="Proteomes" id="UP000220922"/>
    </source>
</evidence>
<dbReference type="Proteomes" id="UP000220922">
    <property type="component" value="Unassembled WGS sequence"/>
</dbReference>
<evidence type="ECO:0000256" key="3">
    <source>
        <dbReference type="ARBA" id="ARBA00022475"/>
    </source>
</evidence>
<feature type="transmembrane region" description="Helical" evidence="7">
    <location>
        <begin position="225"/>
        <end position="249"/>
    </location>
</feature>
<evidence type="ECO:0000256" key="7">
    <source>
        <dbReference type="RuleBase" id="RU363032"/>
    </source>
</evidence>
<protein>
    <recommendedName>
        <fullName evidence="8">ABC transmembrane type-1 domain-containing protein</fullName>
    </recommendedName>
</protein>
<evidence type="ECO:0000256" key="2">
    <source>
        <dbReference type="ARBA" id="ARBA00022448"/>
    </source>
</evidence>
<dbReference type="PANTHER" id="PTHR30193:SF37">
    <property type="entry name" value="INNER MEMBRANE ABC TRANSPORTER PERMEASE PROTEIN YCJO"/>
    <property type="match status" value="1"/>
</dbReference>
<dbReference type="CDD" id="cd06261">
    <property type="entry name" value="TM_PBP2"/>
    <property type="match status" value="1"/>
</dbReference>
<feature type="transmembrane region" description="Helical" evidence="7">
    <location>
        <begin position="351"/>
        <end position="371"/>
    </location>
</feature>
<evidence type="ECO:0000259" key="8">
    <source>
        <dbReference type="PROSITE" id="PS50928"/>
    </source>
</evidence>
<dbReference type="AlphaFoldDB" id="A0A2H3KXP4"/>
<reference evidence="9 10" key="1">
    <citation type="submission" date="2016-05" db="EMBL/GenBank/DDBJ databases">
        <authorList>
            <person name="Lavstsen T."/>
            <person name="Jespersen J.S."/>
        </authorList>
    </citation>
    <scope>NUCLEOTIDE SEQUENCE [LARGE SCALE GENOMIC DNA]</scope>
    <source>
        <strain evidence="9 10">B7-9</strain>
    </source>
</reference>
<feature type="transmembrane region" description="Helical" evidence="7">
    <location>
        <begin position="412"/>
        <end position="434"/>
    </location>
</feature>
<dbReference type="GO" id="GO:0005886">
    <property type="term" value="C:plasma membrane"/>
    <property type="evidence" value="ECO:0007669"/>
    <property type="project" value="UniProtKB-SubCell"/>
</dbReference>
<evidence type="ECO:0000256" key="1">
    <source>
        <dbReference type="ARBA" id="ARBA00004651"/>
    </source>
</evidence>
<dbReference type="PANTHER" id="PTHR30193">
    <property type="entry name" value="ABC TRANSPORTER PERMEASE PROTEIN"/>
    <property type="match status" value="1"/>
</dbReference>
<comment type="subcellular location">
    <subcellularLocation>
        <location evidence="1 7">Cell membrane</location>
        <topology evidence="1 7">Multi-pass membrane protein</topology>
    </subcellularLocation>
</comment>
<keyword evidence="5 7" id="KW-1133">Transmembrane helix</keyword>
<feature type="transmembrane region" description="Helical" evidence="7">
    <location>
        <begin position="465"/>
        <end position="485"/>
    </location>
</feature>
<gene>
    <name evidence="9" type="ORF">A9Q02_10520</name>
</gene>
<dbReference type="InterPro" id="IPR000515">
    <property type="entry name" value="MetI-like"/>
</dbReference>
<keyword evidence="3" id="KW-1003">Cell membrane</keyword>
<keyword evidence="4 7" id="KW-0812">Transmembrane</keyword>
<feature type="transmembrane region" description="Helical" evidence="7">
    <location>
        <begin position="522"/>
        <end position="542"/>
    </location>
</feature>
<feature type="transmembrane region" description="Helical" evidence="7">
    <location>
        <begin position="53"/>
        <end position="74"/>
    </location>
</feature>
<dbReference type="PROSITE" id="PS50928">
    <property type="entry name" value="ABC_TM1"/>
    <property type="match status" value="1"/>
</dbReference>
<evidence type="ECO:0000313" key="9">
    <source>
        <dbReference type="EMBL" id="PDW00244.1"/>
    </source>
</evidence>
<evidence type="ECO:0000256" key="4">
    <source>
        <dbReference type="ARBA" id="ARBA00022692"/>
    </source>
</evidence>
<dbReference type="GO" id="GO:0055085">
    <property type="term" value="P:transmembrane transport"/>
    <property type="evidence" value="ECO:0007669"/>
    <property type="project" value="InterPro"/>
</dbReference>
<keyword evidence="10" id="KW-1185">Reference proteome</keyword>
<feature type="transmembrane region" description="Helical" evidence="7">
    <location>
        <begin position="152"/>
        <end position="178"/>
    </location>
</feature>
<dbReference type="EMBL" id="LYXE01000050">
    <property type="protein sequence ID" value="PDW00244.1"/>
    <property type="molecule type" value="Genomic_DNA"/>
</dbReference>